<dbReference type="Proteomes" id="UP000194873">
    <property type="component" value="Unassembled WGS sequence"/>
</dbReference>
<evidence type="ECO:0000313" key="1">
    <source>
        <dbReference type="EMBL" id="OUJ71365.1"/>
    </source>
</evidence>
<sequence>MGASLVTGLASTTCSAAPSAESQAAAANTPAVTATEEAAAGDCFVFNCTPSARPGEAISLQGSFGSTAEVYLAKGSSTSFQKLAPIQSSDGQTKAQGAGSVLVEAPAGVGPELYQLYVQENGQKSPLAYVNRARGIFLDSPEIVPGEYLRIFGQNLQLVAGKARVRFAPKGGGKSLSGQINTVGSDERKLICHTPAGLAHGVEYELFVSNGLGGDHTETKVEQTVKTLPAGVDYFHLGVGWAPGKYKTNVYNAKTNPDKPALGNGQANDLDAINDSIQKVWKMGGGIVRLPAGTYKLRFTGFGLRLHSGVVLMGDGKDHTKILVEGNASTDPKQQSWTFLLVDGPSTDGPCRRGGICNLTYENRSTPRDNNPYYNLVGKGVEFFLKGCRFTLNESPWLELADHQKLAIVNNEFTQGINFAAGIHGPLRLDGATHWVVRGNTVNYAVDGISINSADSGIFEQNTIYRLGGIKYPTERDGKPIQVVNHVLAMNFTRNTAVLSNTFKVKNWPTVNINDGETIISEGIGYQRHEQDTGTATGGGATTLQDTTKNWKTTGPPHQVVAIVYGRGAGQCRTIRSRTPTVLTVDRAWDLAPDATSRYSIFNWSAENWLVQGNIMEGNRRGITLYQGAIRQVAIVANKLTNNGAIDFSPIQQGEEKMEFNPAWNNEVMQNTVDVANDPSNGGFLGVHAVLHALEKTFGIAVLDFVMRHNTLIARTPNVQTVVDANYPNGLFAYHEWHPGPKTFIDEGIPAVLGTIIEDNTIRNADKDVYLSAGSYQTLIRMPSKASSAKAAAGASLNRASAPAKPTTDLVHDDIFTNAVGHGSVRTIIL</sequence>
<dbReference type="AlphaFoldDB" id="A0A243W9T4"/>
<dbReference type="SUPFAM" id="SSF51126">
    <property type="entry name" value="Pectin lyase-like"/>
    <property type="match status" value="1"/>
</dbReference>
<dbReference type="EMBL" id="MTSE01000016">
    <property type="protein sequence ID" value="OUJ71365.1"/>
    <property type="molecule type" value="Genomic_DNA"/>
</dbReference>
<reference evidence="1 2" key="1">
    <citation type="submission" date="2017-01" db="EMBL/GenBank/DDBJ databases">
        <title>A new Hymenobacter.</title>
        <authorList>
            <person name="Liang Y."/>
            <person name="Feng F."/>
        </authorList>
    </citation>
    <scope>NUCLEOTIDE SEQUENCE [LARGE SCALE GENOMIC DNA]</scope>
    <source>
        <strain evidence="1">MIMBbqt21</strain>
    </source>
</reference>
<accession>A0A243W9T4</accession>
<comment type="caution">
    <text evidence="1">The sequence shown here is derived from an EMBL/GenBank/DDBJ whole genome shotgun (WGS) entry which is preliminary data.</text>
</comment>
<evidence type="ECO:0000313" key="2">
    <source>
        <dbReference type="Proteomes" id="UP000194873"/>
    </source>
</evidence>
<protein>
    <recommendedName>
        <fullName evidence="3">Pectate lyase superfamily protein domain-containing protein</fullName>
    </recommendedName>
</protein>
<keyword evidence="2" id="KW-1185">Reference proteome</keyword>
<dbReference type="InterPro" id="IPR006626">
    <property type="entry name" value="PbH1"/>
</dbReference>
<dbReference type="InterPro" id="IPR011050">
    <property type="entry name" value="Pectin_lyase_fold/virulence"/>
</dbReference>
<gene>
    <name evidence="1" type="ORF">BXP70_21650</name>
</gene>
<dbReference type="Gene3D" id="2.160.20.10">
    <property type="entry name" value="Single-stranded right-handed beta-helix, Pectin lyase-like"/>
    <property type="match status" value="1"/>
</dbReference>
<proteinExistence type="predicted"/>
<dbReference type="InterPro" id="IPR012334">
    <property type="entry name" value="Pectin_lyas_fold"/>
</dbReference>
<evidence type="ECO:0008006" key="3">
    <source>
        <dbReference type="Google" id="ProtNLM"/>
    </source>
</evidence>
<name>A0A243W9T4_9BACT</name>
<dbReference type="SMART" id="SM00710">
    <property type="entry name" value="PbH1"/>
    <property type="match status" value="3"/>
</dbReference>
<organism evidence="1 2">
    <name type="scientific">Hymenobacter crusticola</name>
    <dbReference type="NCBI Taxonomy" id="1770526"/>
    <lineage>
        <taxon>Bacteria</taxon>
        <taxon>Pseudomonadati</taxon>
        <taxon>Bacteroidota</taxon>
        <taxon>Cytophagia</taxon>
        <taxon>Cytophagales</taxon>
        <taxon>Hymenobacteraceae</taxon>
        <taxon>Hymenobacter</taxon>
    </lineage>
</organism>